<dbReference type="Gene3D" id="3.40.1410.10">
    <property type="entry name" value="Chorismate lyase-like"/>
    <property type="match status" value="1"/>
</dbReference>
<dbReference type="PANTHER" id="PTHR44846">
    <property type="entry name" value="MANNOSYL-D-GLYCERATE TRANSPORT/METABOLISM SYSTEM REPRESSOR MNGR-RELATED"/>
    <property type="match status" value="1"/>
</dbReference>
<evidence type="ECO:0000256" key="3">
    <source>
        <dbReference type="ARBA" id="ARBA00023163"/>
    </source>
</evidence>
<dbReference type="Proteomes" id="UP000050331">
    <property type="component" value="Chromosome"/>
</dbReference>
<dbReference type="InterPro" id="IPR000524">
    <property type="entry name" value="Tscrpt_reg_HTH_GntR"/>
</dbReference>
<dbReference type="SUPFAM" id="SSF64288">
    <property type="entry name" value="Chorismate lyase-like"/>
    <property type="match status" value="1"/>
</dbReference>
<dbReference type="InterPro" id="IPR011663">
    <property type="entry name" value="UTRA"/>
</dbReference>
<keyword evidence="2" id="KW-0238">DNA-binding</keyword>
<dbReference type="SMART" id="SM00866">
    <property type="entry name" value="UTRA"/>
    <property type="match status" value="1"/>
</dbReference>
<dbReference type="SUPFAM" id="SSF46785">
    <property type="entry name" value="Winged helix' DNA-binding domain"/>
    <property type="match status" value="1"/>
</dbReference>
<evidence type="ECO:0000259" key="4">
    <source>
        <dbReference type="PROSITE" id="PS50949"/>
    </source>
</evidence>
<dbReference type="STRING" id="1472767.AOX59_17175"/>
<dbReference type="GO" id="GO:0003677">
    <property type="term" value="F:DNA binding"/>
    <property type="evidence" value="ECO:0007669"/>
    <property type="project" value="UniProtKB-KW"/>
</dbReference>
<evidence type="ECO:0000256" key="1">
    <source>
        <dbReference type="ARBA" id="ARBA00023015"/>
    </source>
</evidence>
<evidence type="ECO:0000313" key="6">
    <source>
        <dbReference type="Proteomes" id="UP000050331"/>
    </source>
</evidence>
<dbReference type="GO" id="GO:0003700">
    <property type="term" value="F:DNA-binding transcription factor activity"/>
    <property type="evidence" value="ECO:0007669"/>
    <property type="project" value="InterPro"/>
</dbReference>
<dbReference type="EMBL" id="CP013862">
    <property type="protein sequence ID" value="ALX50155.1"/>
    <property type="molecule type" value="Genomic_DNA"/>
</dbReference>
<keyword evidence="6" id="KW-1185">Reference proteome</keyword>
<keyword evidence="3" id="KW-0804">Transcription</keyword>
<gene>
    <name evidence="5" type="ORF">AOX59_17175</name>
</gene>
<dbReference type="SMART" id="SM00345">
    <property type="entry name" value="HTH_GNTR"/>
    <property type="match status" value="1"/>
</dbReference>
<dbReference type="GO" id="GO:0045892">
    <property type="term" value="P:negative regulation of DNA-templated transcription"/>
    <property type="evidence" value="ECO:0007669"/>
    <property type="project" value="TreeGrafter"/>
</dbReference>
<reference evidence="5 6" key="1">
    <citation type="submission" date="2016-01" db="EMBL/GenBank/DDBJ databases">
        <title>Complete genome sequence of strain Lentibacillus amyloliquefaciens LAM0015T isolated from saline sediment.</title>
        <authorList>
            <person name="Wang J.-L."/>
            <person name="He M.-X."/>
        </authorList>
    </citation>
    <scope>NUCLEOTIDE SEQUENCE [LARGE SCALE GENOMIC DNA]</scope>
    <source>
        <strain evidence="5 6">LAM0015</strain>
    </source>
</reference>
<proteinExistence type="predicted"/>
<protein>
    <submittedName>
        <fullName evidence="5">GntR family transcriptional regulator</fullName>
    </submittedName>
</protein>
<feature type="domain" description="HTH gntR-type" evidence="4">
    <location>
        <begin position="9"/>
        <end position="75"/>
    </location>
</feature>
<dbReference type="PANTHER" id="PTHR44846:SF1">
    <property type="entry name" value="MANNOSYL-D-GLYCERATE TRANSPORT_METABOLISM SYSTEM REPRESSOR MNGR-RELATED"/>
    <property type="match status" value="1"/>
</dbReference>
<organism evidence="5 6">
    <name type="scientific">Lentibacillus amyloliquefaciens</name>
    <dbReference type="NCBI Taxonomy" id="1472767"/>
    <lineage>
        <taxon>Bacteria</taxon>
        <taxon>Bacillati</taxon>
        <taxon>Bacillota</taxon>
        <taxon>Bacilli</taxon>
        <taxon>Bacillales</taxon>
        <taxon>Bacillaceae</taxon>
        <taxon>Lentibacillus</taxon>
    </lineage>
</organism>
<dbReference type="InterPro" id="IPR050679">
    <property type="entry name" value="Bact_HTH_transcr_reg"/>
</dbReference>
<accession>A0A0U3NUB0</accession>
<dbReference type="Gene3D" id="1.10.10.10">
    <property type="entry name" value="Winged helix-like DNA-binding domain superfamily/Winged helix DNA-binding domain"/>
    <property type="match status" value="1"/>
</dbReference>
<sequence length="240" mass="27567">MQLNYDSSMPLHVQLKSIIENKVAQGELTGQIPTERNFMEYYNVSRSTVREAINLLVREGVLEKRHGSGTFVSIKPIHQWLGNLTSTTEMIRQRGKKPGAKLIEHYKMTPETYIQEKAGFKEAFFIKRVRYADDMPIGVECHYYPIDIGEAIAKYDLNDTTLYEIEENELGILFAEASQVIGIGIIPDEEAVHLSIPKMSHVLVAERIIKNQKGDIVEFEKAYYRSDMFNFQINLSRKFG</sequence>
<keyword evidence="1" id="KW-0805">Transcription regulation</keyword>
<dbReference type="PRINTS" id="PR00035">
    <property type="entry name" value="HTHGNTR"/>
</dbReference>
<dbReference type="KEGG" id="lao:AOX59_17175"/>
<dbReference type="OrthoDB" id="9815017at2"/>
<dbReference type="Pfam" id="PF00392">
    <property type="entry name" value="GntR"/>
    <property type="match status" value="1"/>
</dbReference>
<dbReference type="InterPro" id="IPR036390">
    <property type="entry name" value="WH_DNA-bd_sf"/>
</dbReference>
<dbReference type="PROSITE" id="PS50949">
    <property type="entry name" value="HTH_GNTR"/>
    <property type="match status" value="1"/>
</dbReference>
<dbReference type="InterPro" id="IPR036388">
    <property type="entry name" value="WH-like_DNA-bd_sf"/>
</dbReference>
<dbReference type="CDD" id="cd07377">
    <property type="entry name" value="WHTH_GntR"/>
    <property type="match status" value="1"/>
</dbReference>
<dbReference type="InterPro" id="IPR028978">
    <property type="entry name" value="Chorismate_lyase_/UTRA_dom_sf"/>
</dbReference>
<evidence type="ECO:0000313" key="5">
    <source>
        <dbReference type="EMBL" id="ALX50155.1"/>
    </source>
</evidence>
<dbReference type="Pfam" id="PF07702">
    <property type="entry name" value="UTRA"/>
    <property type="match status" value="1"/>
</dbReference>
<name>A0A0U3NUB0_9BACI</name>
<evidence type="ECO:0000256" key="2">
    <source>
        <dbReference type="ARBA" id="ARBA00023125"/>
    </source>
</evidence>
<dbReference type="AlphaFoldDB" id="A0A0U3NUB0"/>